<dbReference type="EMBL" id="PDCK01000042">
    <property type="protein sequence ID" value="PRQ40733.1"/>
    <property type="molecule type" value="Genomic_DNA"/>
</dbReference>
<organism evidence="2 3">
    <name type="scientific">Rosa chinensis</name>
    <name type="common">China rose</name>
    <dbReference type="NCBI Taxonomy" id="74649"/>
    <lineage>
        <taxon>Eukaryota</taxon>
        <taxon>Viridiplantae</taxon>
        <taxon>Streptophyta</taxon>
        <taxon>Embryophyta</taxon>
        <taxon>Tracheophyta</taxon>
        <taxon>Spermatophyta</taxon>
        <taxon>Magnoliopsida</taxon>
        <taxon>eudicotyledons</taxon>
        <taxon>Gunneridae</taxon>
        <taxon>Pentapetalae</taxon>
        <taxon>rosids</taxon>
        <taxon>fabids</taxon>
        <taxon>Rosales</taxon>
        <taxon>Rosaceae</taxon>
        <taxon>Rosoideae</taxon>
        <taxon>Rosoideae incertae sedis</taxon>
        <taxon>Rosa</taxon>
    </lineage>
</organism>
<keyword evidence="2" id="KW-0548">Nucleotidyltransferase</keyword>
<reference evidence="2 3" key="1">
    <citation type="journal article" date="2018" name="Nat. Genet.">
        <title>The Rosa genome provides new insights in the design of modern roses.</title>
        <authorList>
            <person name="Bendahmane M."/>
        </authorList>
    </citation>
    <scope>NUCLEOTIDE SEQUENCE [LARGE SCALE GENOMIC DNA]</scope>
    <source>
        <strain evidence="3">cv. Old Blush</strain>
    </source>
</reference>
<dbReference type="Proteomes" id="UP000238479">
    <property type="component" value="Chromosome 4"/>
</dbReference>
<dbReference type="AlphaFoldDB" id="A0A2P6R2R9"/>
<dbReference type="InterPro" id="IPR026960">
    <property type="entry name" value="RVT-Znf"/>
</dbReference>
<keyword evidence="3" id="KW-1185">Reference proteome</keyword>
<sequence length="439" mass="49884">MLEFQCEVQWPFLYLEFDLEFDLQTRFEVSLLKKVEGWCRNFFWSGSIDKRGIPLISWKTCCLPYEEGGLGLKQLVVLNRSLLLKRCWDVFSSNSPGGTFIRARFWRNGNVRRSYAASSIWPGVKKFWQIVYDSSRWLIGSGSKVSFWRDKFLERPLIDFFEGHIGMVDDLNGTVADFISNGAWNLPPLLQLHFPGLCDLIEQVPIASDPLSIDELIWSAASSGKLTAKDSFQFLRPHAPSASWSKSIWSKFITPRMSLLAWQVLHARVLSEDLLQRRGIALASRCGLCCKNVESVEHIFLNCSFASAIWLFLLHNFELGALPSSLLNVYNCGLHAGRSAQLKELWMVAFTTALWFIWNSRNKVRFDSVVVHATNVFGMIVGHIQASSRLVTGRSIAFDWCEYLPPITANGACLILYNFELITCEDKLDTLLGSVLIKA</sequence>
<accession>A0A2P6R2R9</accession>
<evidence type="ECO:0000259" key="1">
    <source>
        <dbReference type="Pfam" id="PF13966"/>
    </source>
</evidence>
<proteinExistence type="predicted"/>
<dbReference type="Pfam" id="PF13966">
    <property type="entry name" value="zf-RVT"/>
    <property type="match status" value="1"/>
</dbReference>
<feature type="domain" description="Reverse transcriptase zinc-binding" evidence="1">
    <location>
        <begin position="228"/>
        <end position="310"/>
    </location>
</feature>
<gene>
    <name evidence="2" type="ORF">RchiOBHm_Chr4g0439261</name>
</gene>
<comment type="caution">
    <text evidence="2">The sequence shown here is derived from an EMBL/GenBank/DDBJ whole genome shotgun (WGS) entry which is preliminary data.</text>
</comment>
<evidence type="ECO:0000313" key="3">
    <source>
        <dbReference type="Proteomes" id="UP000238479"/>
    </source>
</evidence>
<dbReference type="PANTHER" id="PTHR33116">
    <property type="entry name" value="REVERSE TRANSCRIPTASE ZINC-BINDING DOMAIN-CONTAINING PROTEIN-RELATED-RELATED"/>
    <property type="match status" value="1"/>
</dbReference>
<evidence type="ECO:0000313" key="2">
    <source>
        <dbReference type="EMBL" id="PRQ40733.1"/>
    </source>
</evidence>
<keyword evidence="2" id="KW-0808">Transferase</keyword>
<dbReference type="GO" id="GO:0003964">
    <property type="term" value="F:RNA-directed DNA polymerase activity"/>
    <property type="evidence" value="ECO:0007669"/>
    <property type="project" value="UniProtKB-KW"/>
</dbReference>
<dbReference type="PANTHER" id="PTHR33116:SF78">
    <property type="entry name" value="OS12G0587133 PROTEIN"/>
    <property type="match status" value="1"/>
</dbReference>
<dbReference type="STRING" id="74649.A0A2P6R2R9"/>
<name>A0A2P6R2R9_ROSCH</name>
<protein>
    <submittedName>
        <fullName evidence="2">Putative reverse transcriptase zinc-binding domain-containing protein</fullName>
    </submittedName>
</protein>
<dbReference type="OMA" id="ITANGAC"/>
<keyword evidence="2" id="KW-0695">RNA-directed DNA polymerase</keyword>
<dbReference type="Gramene" id="PRQ40733">
    <property type="protein sequence ID" value="PRQ40733"/>
    <property type="gene ID" value="RchiOBHm_Chr4g0439261"/>
</dbReference>